<evidence type="ECO:0000256" key="1">
    <source>
        <dbReference type="SAM" id="Phobius"/>
    </source>
</evidence>
<dbReference type="EMBL" id="JAAVJR010000001">
    <property type="protein sequence ID" value="NJW51788.1"/>
    <property type="molecule type" value="Genomic_DNA"/>
</dbReference>
<comment type="caution">
    <text evidence="4">The sequence shown here is derived from an EMBL/GenBank/DDBJ whole genome shotgun (WGS) entry which is preliminary data.</text>
</comment>
<organism evidence="4 5">
    <name type="scientific">Salinimicrobium oceani</name>
    <dbReference type="NCBI Taxonomy" id="2722702"/>
    <lineage>
        <taxon>Bacteria</taxon>
        <taxon>Pseudomonadati</taxon>
        <taxon>Bacteroidota</taxon>
        <taxon>Flavobacteriia</taxon>
        <taxon>Flavobacteriales</taxon>
        <taxon>Flavobacteriaceae</taxon>
        <taxon>Salinimicrobium</taxon>
    </lineage>
</organism>
<protein>
    <submittedName>
        <fullName evidence="4">FecR family protein</fullName>
    </submittedName>
</protein>
<feature type="transmembrane region" description="Helical" evidence="1">
    <location>
        <begin position="72"/>
        <end position="91"/>
    </location>
</feature>
<dbReference type="InterPro" id="IPR006860">
    <property type="entry name" value="FecR"/>
</dbReference>
<dbReference type="PANTHER" id="PTHR30273:SF2">
    <property type="entry name" value="PROTEIN FECR"/>
    <property type="match status" value="1"/>
</dbReference>
<reference evidence="4 5" key="1">
    <citation type="submission" date="2020-03" db="EMBL/GenBank/DDBJ databases">
        <title>Salinimicrobium sp. nov, isolated from SCS.</title>
        <authorList>
            <person name="Cao W.R."/>
        </authorList>
    </citation>
    <scope>NUCLEOTIDE SEQUENCE [LARGE SCALE GENOMIC DNA]</scope>
    <source>
        <strain evidence="5">J15B91</strain>
    </source>
</reference>
<keyword evidence="1" id="KW-0812">Transmembrane</keyword>
<sequence>MEFQTLLKKLDNKLNPAEEREFREWFEASQKHRDYYQRVEMEFQKEHFRVPSTNKAWEKMNRRLFPTKRRNYRWALAAAAILVVLLSIPFFTADFMSTEVQVTSTPSAEEQEKGVLLIDESGQQQLMSEGAAITGGYYNANSHSLIIKEPAASDKEKNVSEEIKMNTVVVPRGIQFSVVLADGSKVWLNSDTKISFPSSFKGQKSRFVRIEYGEAYFEITSSKQNSGQKFIVQNKEQEIEVLGTKFNVNAYPDKASLATTLVEGSVKISLSKMSVKLKPGQQSLVSKENLEVQHVNVWKYISWTQGKYAFNNEPLDEIMQVVGRWYDVEVNFEQPALRELRFNGVLNKNQQLEQLLEIFKNTNKANFELNGSSIKVMDKN</sequence>
<proteinExistence type="predicted"/>
<dbReference type="Proteomes" id="UP000703674">
    <property type="component" value="Unassembled WGS sequence"/>
</dbReference>
<dbReference type="PIRSF" id="PIRSF018266">
    <property type="entry name" value="FecR"/>
    <property type="match status" value="1"/>
</dbReference>
<dbReference type="InterPro" id="IPR032508">
    <property type="entry name" value="FecR_C"/>
</dbReference>
<evidence type="ECO:0000313" key="5">
    <source>
        <dbReference type="Proteomes" id="UP000703674"/>
    </source>
</evidence>
<accession>A0ABX1CZE7</accession>
<evidence type="ECO:0000259" key="2">
    <source>
        <dbReference type="Pfam" id="PF04773"/>
    </source>
</evidence>
<keyword evidence="1" id="KW-0472">Membrane</keyword>
<dbReference type="InterPro" id="IPR012373">
    <property type="entry name" value="Ferrdict_sens_TM"/>
</dbReference>
<dbReference type="Gene3D" id="3.55.50.30">
    <property type="match status" value="1"/>
</dbReference>
<name>A0ABX1CZE7_9FLAO</name>
<dbReference type="Pfam" id="PF16344">
    <property type="entry name" value="FecR_C"/>
    <property type="match status" value="1"/>
</dbReference>
<dbReference type="Pfam" id="PF04773">
    <property type="entry name" value="FecR"/>
    <property type="match status" value="1"/>
</dbReference>
<feature type="domain" description="Protein FecR C-terminal" evidence="3">
    <location>
        <begin position="308"/>
        <end position="375"/>
    </location>
</feature>
<gene>
    <name evidence="4" type="ORF">HC175_02540</name>
</gene>
<evidence type="ECO:0000259" key="3">
    <source>
        <dbReference type="Pfam" id="PF16344"/>
    </source>
</evidence>
<dbReference type="Gene3D" id="2.60.120.1440">
    <property type="match status" value="1"/>
</dbReference>
<feature type="domain" description="FecR protein" evidence="2">
    <location>
        <begin position="168"/>
        <end position="267"/>
    </location>
</feature>
<keyword evidence="1" id="KW-1133">Transmembrane helix</keyword>
<evidence type="ECO:0000313" key="4">
    <source>
        <dbReference type="EMBL" id="NJW51788.1"/>
    </source>
</evidence>
<dbReference type="PANTHER" id="PTHR30273">
    <property type="entry name" value="PERIPLASMIC SIGNAL SENSOR AND SIGMA FACTOR ACTIVATOR FECR-RELATED"/>
    <property type="match status" value="1"/>
</dbReference>
<keyword evidence="5" id="KW-1185">Reference proteome</keyword>
<dbReference type="RefSeq" id="WP_168136927.1">
    <property type="nucleotide sequence ID" value="NZ_JAAVJR010000001.1"/>
</dbReference>